<evidence type="ECO:0000313" key="2">
    <source>
        <dbReference type="EMBL" id="PQD96928.1"/>
    </source>
</evidence>
<name>A0A2S7N4H3_9BACI</name>
<dbReference type="Gene3D" id="3.40.50.10320">
    <property type="entry name" value="LmbE-like"/>
    <property type="match status" value="1"/>
</dbReference>
<gene>
    <name evidence="2" type="primary">bshB1</name>
    <name evidence="2" type="ORF">CYL18_03340</name>
</gene>
<keyword evidence="3" id="KW-1185">Reference proteome</keyword>
<dbReference type="RefSeq" id="WP_104848022.1">
    <property type="nucleotide sequence ID" value="NZ_PKOZ01000001.1"/>
</dbReference>
<dbReference type="GO" id="GO:0019213">
    <property type="term" value="F:deacetylase activity"/>
    <property type="evidence" value="ECO:0007669"/>
    <property type="project" value="InterPro"/>
</dbReference>
<dbReference type="Pfam" id="PF02585">
    <property type="entry name" value="PIG-L"/>
    <property type="match status" value="1"/>
</dbReference>
<evidence type="ECO:0000313" key="3">
    <source>
        <dbReference type="Proteomes" id="UP000239663"/>
    </source>
</evidence>
<dbReference type="NCBIfam" id="TIGR04001">
    <property type="entry name" value="thiol_BshB1"/>
    <property type="match status" value="1"/>
</dbReference>
<dbReference type="GO" id="GO:0016811">
    <property type="term" value="F:hydrolase activity, acting on carbon-nitrogen (but not peptide) bonds, in linear amides"/>
    <property type="evidence" value="ECO:0007669"/>
    <property type="project" value="TreeGrafter"/>
</dbReference>
<dbReference type="EMBL" id="PKOZ01000001">
    <property type="protein sequence ID" value="PQD96928.1"/>
    <property type="molecule type" value="Genomic_DNA"/>
</dbReference>
<accession>A0A2S7N4H3</accession>
<protein>
    <submittedName>
        <fullName evidence="2">Bacillithiol biosynthesis deacetylase BshB1</fullName>
    </submittedName>
</protein>
<dbReference type="OrthoDB" id="9778719at2"/>
<dbReference type="SUPFAM" id="SSF102588">
    <property type="entry name" value="LmbE-like"/>
    <property type="match status" value="1"/>
</dbReference>
<comment type="caution">
    <text evidence="2">The sequence shown here is derived from an EMBL/GenBank/DDBJ whole genome shotgun (WGS) entry which is preliminary data.</text>
</comment>
<comment type="cofactor">
    <cofactor evidence="1">
        <name>Zn(2+)</name>
        <dbReference type="ChEBI" id="CHEBI:29105"/>
    </cofactor>
</comment>
<organism evidence="2 3">
    <name type="scientific">Pradoshia eiseniae</name>
    <dbReference type="NCBI Taxonomy" id="2064768"/>
    <lineage>
        <taxon>Bacteria</taxon>
        <taxon>Bacillati</taxon>
        <taxon>Bacillota</taxon>
        <taxon>Bacilli</taxon>
        <taxon>Bacillales</taxon>
        <taxon>Bacillaceae</taxon>
        <taxon>Pradoshia</taxon>
    </lineage>
</organism>
<evidence type="ECO:0000256" key="1">
    <source>
        <dbReference type="ARBA" id="ARBA00001947"/>
    </source>
</evidence>
<dbReference type="InterPro" id="IPR024078">
    <property type="entry name" value="LmbE-like_dom_sf"/>
</dbReference>
<reference evidence="2 3" key="1">
    <citation type="submission" date="2017-12" db="EMBL/GenBank/DDBJ databases">
        <title>Taxonomic description and draft genome of Pradoshia cofamensis Gen. nov., sp. nov., a thermotolerant bacillale isolated from anterior gut of earthworm Eisenia fetida.</title>
        <authorList>
            <person name="Saha T."/>
            <person name="Chakraborty R."/>
        </authorList>
    </citation>
    <scope>NUCLEOTIDE SEQUENCE [LARGE SCALE GENOMIC DNA]</scope>
    <source>
        <strain evidence="2 3">EAG3</strain>
    </source>
</reference>
<dbReference type="AlphaFoldDB" id="A0A2S7N4H3"/>
<dbReference type="GO" id="GO:0071793">
    <property type="term" value="P:bacillithiol biosynthetic process"/>
    <property type="evidence" value="ECO:0007669"/>
    <property type="project" value="InterPro"/>
</dbReference>
<dbReference type="InterPro" id="IPR023842">
    <property type="entry name" value="Bacillithiol_biosynth_BshB1"/>
</dbReference>
<dbReference type="PANTHER" id="PTHR12993:SF30">
    <property type="entry name" value="N-ACETYL-ALPHA-D-GLUCOSAMINYL L-MALATE DEACETYLASE 1"/>
    <property type="match status" value="1"/>
</dbReference>
<sequence length="235" mass="26327">MKTDILCFGAHSDDVELGMGGTLAKYTKLGKTAVICDLTEAELSSNGTPENRKMEAERAAKCLGVSERINLNMGDRNLFITPENIAKVAAVIRRFQPRLIFAPYHIDRHPDHGRVSELVFEAVFSAGIRKYVDQDNQEPHKPAAVYEYMINSFHRPDFCIDISDSFDRKIEALKCYQSQFERSSDGVITPLTEGYLEAIEGRERAFGRDAGVLFAEAFKTKKPLILDADLFGVSK</sequence>
<dbReference type="Proteomes" id="UP000239663">
    <property type="component" value="Unassembled WGS sequence"/>
</dbReference>
<dbReference type="InterPro" id="IPR003737">
    <property type="entry name" value="GlcNAc_PI_deacetylase-related"/>
</dbReference>
<proteinExistence type="predicted"/>
<dbReference type="PANTHER" id="PTHR12993">
    <property type="entry name" value="N-ACETYLGLUCOSAMINYL-PHOSPHATIDYLINOSITOL DE-N-ACETYLASE-RELATED"/>
    <property type="match status" value="1"/>
</dbReference>